<dbReference type="Proteomes" id="UP000032611">
    <property type="component" value="Chromosome"/>
</dbReference>
<dbReference type="HOGENOM" id="CLU_306470_0_0_5"/>
<evidence type="ECO:0000259" key="1">
    <source>
        <dbReference type="PROSITE" id="PS51379"/>
    </source>
</evidence>
<protein>
    <submittedName>
        <fullName evidence="2">Molybdopterin oxidoreductase</fullName>
    </submittedName>
</protein>
<dbReference type="OrthoDB" id="9779457at2"/>
<sequence>MTQGSDIFRKHLDGRSGKALWRGLEQLSATDEFNAFLTSEFPALQAIGDGITRRGLLKTMAASFALAGLTGREARADEDALPYVRAAANSEEPVLYATATRLSGYALPVLGQTVAGRPVKLEGNPDHPATGGATDVFLQAALLGLYDPDRSQAPREFGDPASWASFDAFLAEKRATLDPTAGAGLSILTGQITSPTMIRQLETLLARWPLARWHITEPVNEDNRILGAEAAFGRALMPQPDFSRAETIVSFSDDFLGPGPRQSVNARQWSQRRKAFRVGDGESRILVAEASPSLTGARADERLIAAEQRMPALLSALAARLGVVDEAPELIESESRWVDDAVLKVEARPERALVTVGAHHAPALHALAYRINQHLGAIGETLAFTEPIVVTPAGQRDLDSLIDDMDAGTVSTLIVLDCNPAYAGPPAFAEAMARVETSLHAGLYYDETAALCRWHLPIPHDLESWSDARAADGTASVLQPLVQPFYAVRSPHTLLANLMGEAETDARAMVMATWRERLAGDFDAQWNEALFAGFVDGTAAPTIAPTEAAGGPLAMPATENAALTLLIQPDPSVWDGRFGNNGWLQETPKPMTKLTWGNPILISPALAEHKGLAAGDVIRLRHGERTAEGPVWILPGQQAETLILALGYGHRSFGTLADGLGTNAYPLAAGGTMLSGITLEKTGVREKLASTQLHQAMEGHDFVRTVTAEASRQRAAKHEEKPVSFYPEKPKTSPAWGMSIDLDACIGCNACVVGCNAENNIPVVGKDLVAEGREMHWLRIDRYYEGPPEAPLSYFQPVPCMHCEDAPCEMGCPVNATVHSSDGLNVQVYNRCIGTRTCASYCPYKVRRFNWFDYTGDDPEQVRAMRNPQVTVRSRGVMEKCTYCVQRIETARIDADRENRSLRDGEVVTACQQACPTRAISFGDIADPDTEVSRRKAEARDYLLLEEVNTKPRTSFLARVEG</sequence>
<dbReference type="NCBIfam" id="TIGR04519">
    <property type="entry name" value="MoCo_extend_TAT"/>
    <property type="match status" value="1"/>
</dbReference>
<dbReference type="InterPro" id="IPR017896">
    <property type="entry name" value="4Fe4S_Fe-S-bd"/>
</dbReference>
<dbReference type="PROSITE" id="PS51318">
    <property type="entry name" value="TAT"/>
    <property type="match status" value="1"/>
</dbReference>
<proteinExistence type="predicted"/>
<feature type="domain" description="4Fe-4S ferredoxin-type" evidence="1">
    <location>
        <begin position="736"/>
        <end position="766"/>
    </location>
</feature>
<dbReference type="PATRIC" id="fig|1486262.3.peg.3907"/>
<dbReference type="AlphaFoldDB" id="A0A0D5LWK6"/>
<organism evidence="2 3">
    <name type="scientific">Martelella endophytica</name>
    <dbReference type="NCBI Taxonomy" id="1486262"/>
    <lineage>
        <taxon>Bacteria</taxon>
        <taxon>Pseudomonadati</taxon>
        <taxon>Pseudomonadota</taxon>
        <taxon>Alphaproteobacteria</taxon>
        <taxon>Hyphomicrobiales</taxon>
        <taxon>Aurantimonadaceae</taxon>
        <taxon>Martelella</taxon>
    </lineage>
</organism>
<dbReference type="PANTHER" id="PTHR42783:SF3">
    <property type="entry name" value="GLUTAMATE SYNTHASE [NADPH] SMALL CHAIN-RELATED"/>
    <property type="match status" value="1"/>
</dbReference>
<reference evidence="2 3" key="1">
    <citation type="journal article" date="2015" name="Genome Announc.">
        <title>Complete genome sequence of Martelella endophytica YC6887, which has antifungal activity associated with a halophyte.</title>
        <authorList>
            <person name="Khan A."/>
            <person name="Khan H."/>
            <person name="Chung E.J."/>
            <person name="Hossain M.T."/>
            <person name="Chung Y.R."/>
        </authorList>
    </citation>
    <scope>NUCLEOTIDE SEQUENCE [LARGE SCALE GENOMIC DNA]</scope>
    <source>
        <strain evidence="2">YC6887</strain>
    </source>
</reference>
<dbReference type="PANTHER" id="PTHR42783">
    <property type="entry name" value="GLUTAMATE SYNTHASE [NADPH] SMALL CHAIN"/>
    <property type="match status" value="1"/>
</dbReference>
<dbReference type="SUPFAM" id="SSF54862">
    <property type="entry name" value="4Fe-4S ferredoxins"/>
    <property type="match status" value="1"/>
</dbReference>
<dbReference type="InterPro" id="IPR009010">
    <property type="entry name" value="Asp_de-COase-like_dom_sf"/>
</dbReference>
<dbReference type="EMBL" id="CP010803">
    <property type="protein sequence ID" value="AJY48356.1"/>
    <property type="molecule type" value="Genomic_DNA"/>
</dbReference>
<dbReference type="Gene3D" id="2.40.40.20">
    <property type="match status" value="1"/>
</dbReference>
<dbReference type="PROSITE" id="PS51379">
    <property type="entry name" value="4FE4S_FER_2"/>
    <property type="match status" value="2"/>
</dbReference>
<dbReference type="InterPro" id="IPR030948">
    <property type="entry name" value="TAT_var_transloc_signal_dom"/>
</dbReference>
<feature type="domain" description="4Fe-4S ferredoxin-type" evidence="1">
    <location>
        <begin position="822"/>
        <end position="852"/>
    </location>
</feature>
<dbReference type="CDD" id="cd02784">
    <property type="entry name" value="MopB_CT_PHLH"/>
    <property type="match status" value="1"/>
</dbReference>
<dbReference type="Pfam" id="PF13247">
    <property type="entry name" value="Fer4_11"/>
    <property type="match status" value="1"/>
</dbReference>
<keyword evidence="3" id="KW-1185">Reference proteome</keyword>
<dbReference type="InterPro" id="IPR006311">
    <property type="entry name" value="TAT_signal"/>
</dbReference>
<dbReference type="SUPFAM" id="SSF53706">
    <property type="entry name" value="Formate dehydrogenase/DMSO reductase, domains 1-3"/>
    <property type="match status" value="1"/>
</dbReference>
<dbReference type="Gene3D" id="3.30.70.20">
    <property type="match status" value="2"/>
</dbReference>
<evidence type="ECO:0000313" key="2">
    <source>
        <dbReference type="EMBL" id="AJY48356.1"/>
    </source>
</evidence>
<dbReference type="SUPFAM" id="SSF50692">
    <property type="entry name" value="ADC-like"/>
    <property type="match status" value="1"/>
</dbReference>
<evidence type="ECO:0000313" key="3">
    <source>
        <dbReference type="Proteomes" id="UP000032611"/>
    </source>
</evidence>
<gene>
    <name evidence="2" type="ORF">TM49_18875</name>
</gene>
<accession>A0A0D5LWK6</accession>
<dbReference type="STRING" id="1486262.TM49_18875"/>
<dbReference type="RefSeq" id="WP_045685508.1">
    <property type="nucleotide sequence ID" value="NZ_CP010803.1"/>
</dbReference>
<dbReference type="CDD" id="cd10551">
    <property type="entry name" value="PsrB"/>
    <property type="match status" value="1"/>
</dbReference>
<name>A0A0D5LWK6_MAREN</name>
<dbReference type="KEGG" id="mey:TM49_18875"/>